<name>A0A6J5RK93_9CAUD</name>
<reference evidence="2" key="1">
    <citation type="submission" date="2020-05" db="EMBL/GenBank/DDBJ databases">
        <authorList>
            <person name="Chiriac C."/>
            <person name="Salcher M."/>
            <person name="Ghai R."/>
            <person name="Kavagutti S V."/>
        </authorList>
    </citation>
    <scope>NUCLEOTIDE SEQUENCE</scope>
</reference>
<gene>
    <name evidence="2" type="ORF">UFOVP1282_19</name>
    <name evidence="1" type="ORF">UFOVP888_20</name>
</gene>
<evidence type="ECO:0000313" key="1">
    <source>
        <dbReference type="EMBL" id="CAB4169441.1"/>
    </source>
</evidence>
<organism evidence="2">
    <name type="scientific">uncultured Caudovirales phage</name>
    <dbReference type="NCBI Taxonomy" id="2100421"/>
    <lineage>
        <taxon>Viruses</taxon>
        <taxon>Duplodnaviria</taxon>
        <taxon>Heunggongvirae</taxon>
        <taxon>Uroviricota</taxon>
        <taxon>Caudoviricetes</taxon>
        <taxon>Peduoviridae</taxon>
        <taxon>Maltschvirus</taxon>
        <taxon>Maltschvirus maltsch</taxon>
    </lineage>
</organism>
<accession>A0A6J5RK93</accession>
<protein>
    <submittedName>
        <fullName evidence="2">Uncharacterized protein</fullName>
    </submittedName>
</protein>
<dbReference type="EMBL" id="LR796843">
    <property type="protein sequence ID" value="CAB4169441.1"/>
    <property type="molecule type" value="Genomic_DNA"/>
</dbReference>
<sequence>MTSRELLFALGSCLVLGWIYEALMTGGHGGL</sequence>
<evidence type="ECO:0000313" key="2">
    <source>
        <dbReference type="EMBL" id="CAB4194746.1"/>
    </source>
</evidence>
<dbReference type="EMBL" id="LR797221">
    <property type="protein sequence ID" value="CAB4194746.1"/>
    <property type="molecule type" value="Genomic_DNA"/>
</dbReference>
<proteinExistence type="predicted"/>